<dbReference type="PANTHER" id="PTHR47989:SF47">
    <property type="entry name" value="SERINE_THREONINE-PROTEIN KINASE PBL28-RELATED"/>
    <property type="match status" value="1"/>
</dbReference>
<dbReference type="Gene3D" id="3.30.200.20">
    <property type="entry name" value="Phosphorylase Kinase, domain 1"/>
    <property type="match status" value="1"/>
</dbReference>
<gene>
    <name evidence="6" type="ORF">CCMP2556_LOCUS51515</name>
</gene>
<keyword evidence="2 3" id="KW-0067">ATP-binding</keyword>
<keyword evidence="7" id="KW-1185">Reference proteome</keyword>
<dbReference type="SUPFAM" id="SSF56112">
    <property type="entry name" value="Protein kinase-like (PK-like)"/>
    <property type="match status" value="1"/>
</dbReference>
<evidence type="ECO:0000256" key="1">
    <source>
        <dbReference type="ARBA" id="ARBA00022741"/>
    </source>
</evidence>
<reference evidence="6 7" key="1">
    <citation type="submission" date="2024-02" db="EMBL/GenBank/DDBJ databases">
        <authorList>
            <person name="Chen Y."/>
            <person name="Shah S."/>
            <person name="Dougan E. K."/>
            <person name="Thang M."/>
            <person name="Chan C."/>
        </authorList>
    </citation>
    <scope>NUCLEOTIDE SEQUENCE [LARGE SCALE GENOMIC DNA]</scope>
</reference>
<feature type="compositionally biased region" description="Pro residues" evidence="4">
    <location>
        <begin position="164"/>
        <end position="181"/>
    </location>
</feature>
<dbReference type="PANTHER" id="PTHR47989">
    <property type="entry name" value="OS01G0750732 PROTEIN"/>
    <property type="match status" value="1"/>
</dbReference>
<keyword evidence="1 3" id="KW-0547">Nucleotide-binding</keyword>
<dbReference type="Proteomes" id="UP001642484">
    <property type="component" value="Unassembled WGS sequence"/>
</dbReference>
<dbReference type="PROSITE" id="PS00107">
    <property type="entry name" value="PROTEIN_KINASE_ATP"/>
    <property type="match status" value="1"/>
</dbReference>
<evidence type="ECO:0000259" key="5">
    <source>
        <dbReference type="PROSITE" id="PS50011"/>
    </source>
</evidence>
<dbReference type="InterPro" id="IPR011009">
    <property type="entry name" value="Kinase-like_dom_sf"/>
</dbReference>
<feature type="binding site" evidence="3">
    <location>
        <position position="251"/>
    </location>
    <ligand>
        <name>ATP</name>
        <dbReference type="ChEBI" id="CHEBI:30616"/>
    </ligand>
</feature>
<evidence type="ECO:0000313" key="7">
    <source>
        <dbReference type="Proteomes" id="UP001642484"/>
    </source>
</evidence>
<comment type="caution">
    <text evidence="6">The sequence shown here is derived from an EMBL/GenBank/DDBJ whole genome shotgun (WGS) entry which is preliminary data.</text>
</comment>
<dbReference type="Pfam" id="PF07714">
    <property type="entry name" value="PK_Tyr_Ser-Thr"/>
    <property type="match status" value="1"/>
</dbReference>
<evidence type="ECO:0000256" key="4">
    <source>
        <dbReference type="SAM" id="MobiDB-lite"/>
    </source>
</evidence>
<name>A0ABP0SEX5_9DINO</name>
<organism evidence="6 7">
    <name type="scientific">Durusdinium trenchii</name>
    <dbReference type="NCBI Taxonomy" id="1381693"/>
    <lineage>
        <taxon>Eukaryota</taxon>
        <taxon>Sar</taxon>
        <taxon>Alveolata</taxon>
        <taxon>Dinophyceae</taxon>
        <taxon>Suessiales</taxon>
        <taxon>Symbiodiniaceae</taxon>
        <taxon>Durusdinium</taxon>
    </lineage>
</organism>
<dbReference type="InterPro" id="IPR001245">
    <property type="entry name" value="Ser-Thr/Tyr_kinase_cat_dom"/>
</dbReference>
<evidence type="ECO:0000256" key="2">
    <source>
        <dbReference type="ARBA" id="ARBA00022840"/>
    </source>
</evidence>
<dbReference type="InterPro" id="IPR000719">
    <property type="entry name" value="Prot_kinase_dom"/>
</dbReference>
<feature type="region of interest" description="Disordered" evidence="4">
    <location>
        <begin position="144"/>
        <end position="181"/>
    </location>
</feature>
<dbReference type="PROSITE" id="PS50011">
    <property type="entry name" value="PROTEIN_KINASE_DOM"/>
    <property type="match status" value="1"/>
</dbReference>
<accession>A0ABP0SEX5</accession>
<evidence type="ECO:0000256" key="3">
    <source>
        <dbReference type="PROSITE-ProRule" id="PRU10141"/>
    </source>
</evidence>
<dbReference type="EMBL" id="CAXAMN010027472">
    <property type="protein sequence ID" value="CAK9110909.1"/>
    <property type="molecule type" value="Genomic_DNA"/>
</dbReference>
<proteinExistence type="predicted"/>
<evidence type="ECO:0000313" key="6">
    <source>
        <dbReference type="EMBL" id="CAK9110909.1"/>
    </source>
</evidence>
<dbReference type="InterPro" id="IPR017441">
    <property type="entry name" value="Protein_kinase_ATP_BS"/>
</dbReference>
<protein>
    <recommendedName>
        <fullName evidence="5">Protein kinase domain-containing protein</fullName>
    </recommendedName>
</protein>
<sequence length="329" mass="36407">MVDLRKGLAERLLSQEDFVVALHRLCGYHANQRPYNFIHLPWKQLAVVNFTSHEACDFCFRVMKCLSGAPGVPVSDVREGLHQGLQANLAHFCAKCCQMSSYENLPLVFLNNEEIPLTLACQTFVTDEILLEFLEQLPGSMTRKVKGKAPTSKAPKAKRISPCSTPPGLQPLTPPLTPPMPPSEMDARFLMPKFELRGADEQKLREISLEYKEAELVSATSNFDPSRRLGSGNYGCVYRGTLKDGHEVAIKVIEVDEEDTSGFADEVLVLSKFRHPNLVTLMGWGSGLDEDGCGRRYLVYELLEGGDVAGRLAKARAGGAQSTRPWPKA</sequence>
<feature type="domain" description="Protein kinase" evidence="5">
    <location>
        <begin position="223"/>
        <end position="329"/>
    </location>
</feature>